<dbReference type="OrthoDB" id="9773456at2"/>
<feature type="domain" description="Cytochrome c" evidence="11">
    <location>
        <begin position="20"/>
        <end position="104"/>
    </location>
</feature>
<feature type="chain" id="PRO_5016424896" evidence="10">
    <location>
        <begin position="20"/>
        <end position="204"/>
    </location>
</feature>
<feature type="binding site" description="covalent" evidence="8">
    <location>
        <position position="135"/>
    </location>
    <ligand>
        <name>heme c</name>
        <dbReference type="ChEBI" id="CHEBI:61717"/>
        <label>2</label>
    </ligand>
</feature>
<organism evidence="12 13">
    <name type="scientific">Hydrogenophilus thermoluteolus</name>
    <name type="common">Pseudomonas hydrogenothermophila</name>
    <dbReference type="NCBI Taxonomy" id="297"/>
    <lineage>
        <taxon>Bacteria</taxon>
        <taxon>Pseudomonadati</taxon>
        <taxon>Pseudomonadota</taxon>
        <taxon>Hydrogenophilia</taxon>
        <taxon>Hydrogenophilales</taxon>
        <taxon>Hydrogenophilaceae</taxon>
        <taxon>Hydrogenophilus</taxon>
    </lineage>
</organism>
<feature type="binding site" description="axial binding residue" evidence="9">
    <location>
        <position position="37"/>
    </location>
    <ligand>
        <name>heme c</name>
        <dbReference type="ChEBI" id="CHEBI:61717"/>
        <label>1</label>
    </ligand>
    <ligandPart>
        <name>Fe</name>
        <dbReference type="ChEBI" id="CHEBI:18248"/>
    </ligandPart>
</feature>
<name>A0A2Z6E0A5_HYDTE</name>
<dbReference type="SUPFAM" id="SSF46626">
    <property type="entry name" value="Cytochrome c"/>
    <property type="match status" value="2"/>
</dbReference>
<proteinExistence type="predicted"/>
<feature type="binding site" description="covalent" evidence="8">
    <location>
        <position position="36"/>
    </location>
    <ligand>
        <name>heme c</name>
        <dbReference type="ChEBI" id="CHEBI:61717"/>
        <label>1</label>
    </ligand>
</feature>
<evidence type="ECO:0000256" key="5">
    <source>
        <dbReference type="ARBA" id="ARBA00022764"/>
    </source>
</evidence>
<dbReference type="Proteomes" id="UP000262004">
    <property type="component" value="Chromosome"/>
</dbReference>
<feature type="binding site" description="covalent" evidence="8">
    <location>
        <position position="33"/>
    </location>
    <ligand>
        <name>heme c</name>
        <dbReference type="ChEBI" id="CHEBI:61717"/>
        <label>1</label>
    </ligand>
</feature>
<dbReference type="RefSeq" id="WP_119335612.1">
    <property type="nucleotide sequence ID" value="NZ_AP018558.1"/>
</dbReference>
<evidence type="ECO:0000256" key="3">
    <source>
        <dbReference type="ARBA" id="ARBA00022617"/>
    </source>
</evidence>
<dbReference type="PIRSF" id="PIRSF000005">
    <property type="entry name" value="Cytochrome_c4"/>
    <property type="match status" value="1"/>
</dbReference>
<evidence type="ECO:0000256" key="4">
    <source>
        <dbReference type="ARBA" id="ARBA00022723"/>
    </source>
</evidence>
<reference evidence="12 13" key="1">
    <citation type="submission" date="2018-04" db="EMBL/GenBank/DDBJ databases">
        <title>Complete genome sequence of Hydrogenophilus thermoluteolus TH-1.</title>
        <authorList>
            <person name="Arai H."/>
        </authorList>
    </citation>
    <scope>NUCLEOTIDE SEQUENCE [LARGE SCALE GENOMIC DNA]</scope>
    <source>
        <strain evidence="12 13">TH-1</strain>
    </source>
</reference>
<sequence length="204" mass="21798">MKPLVVASSLLLVAGAAHAVEPARVQEIVTTICAACHGTDGNSAVAEYPKLAGQHAEYLYKQLVEFKSWNGEPPKRENAIMNGMVATLTKEEMKAVAEYFSQQKPAESAAQNPATLALGQKIWRAGIASKGVPACAACHGPSGSGIPVQYPMLKGQHPQYTVAQLKAFREQQRANDPEAMMRMAVNAMTDSEMAAVADYIAGLR</sequence>
<evidence type="ECO:0000313" key="12">
    <source>
        <dbReference type="EMBL" id="BBD77922.1"/>
    </source>
</evidence>
<keyword evidence="3 8" id="KW-0349">Heme</keyword>
<evidence type="ECO:0000259" key="11">
    <source>
        <dbReference type="PROSITE" id="PS51007"/>
    </source>
</evidence>
<feature type="binding site" description="covalent" evidence="8">
    <location>
        <position position="138"/>
    </location>
    <ligand>
        <name>heme c</name>
        <dbReference type="ChEBI" id="CHEBI:61717"/>
        <label>2</label>
    </ligand>
</feature>
<feature type="binding site" description="axial binding residue" evidence="9">
    <location>
        <position position="81"/>
    </location>
    <ligand>
        <name>heme c</name>
        <dbReference type="ChEBI" id="CHEBI:61717"/>
        <label>1</label>
    </ligand>
    <ligandPart>
        <name>Fe</name>
        <dbReference type="ChEBI" id="CHEBI:18248"/>
    </ligandPart>
</feature>
<dbReference type="InterPro" id="IPR009056">
    <property type="entry name" value="Cyt_c-like_dom"/>
</dbReference>
<evidence type="ECO:0000256" key="6">
    <source>
        <dbReference type="ARBA" id="ARBA00022982"/>
    </source>
</evidence>
<evidence type="ECO:0000256" key="9">
    <source>
        <dbReference type="PIRSR" id="PIRSR000005-2"/>
    </source>
</evidence>
<dbReference type="GO" id="GO:0042597">
    <property type="term" value="C:periplasmic space"/>
    <property type="evidence" value="ECO:0007669"/>
    <property type="project" value="UniProtKB-SubCell"/>
</dbReference>
<evidence type="ECO:0000256" key="7">
    <source>
        <dbReference type="ARBA" id="ARBA00023004"/>
    </source>
</evidence>
<dbReference type="InterPro" id="IPR050597">
    <property type="entry name" value="Cytochrome_c_Oxidase_Subunit"/>
</dbReference>
<feature type="binding site" description="axial binding residue" evidence="9">
    <location>
        <position position="181"/>
    </location>
    <ligand>
        <name>heme c</name>
        <dbReference type="ChEBI" id="CHEBI:61717"/>
        <label>2</label>
    </ligand>
    <ligandPart>
        <name>Fe</name>
        <dbReference type="ChEBI" id="CHEBI:18248"/>
    </ligandPart>
</feature>
<dbReference type="Pfam" id="PF00034">
    <property type="entry name" value="Cytochrom_C"/>
    <property type="match status" value="2"/>
</dbReference>
<dbReference type="EMBL" id="AP018558">
    <property type="protein sequence ID" value="BBD77922.1"/>
    <property type="molecule type" value="Genomic_DNA"/>
</dbReference>
<gene>
    <name evidence="12" type="ORF">HPTL_1662</name>
</gene>
<dbReference type="GO" id="GO:0005506">
    <property type="term" value="F:iron ion binding"/>
    <property type="evidence" value="ECO:0007669"/>
    <property type="project" value="InterPro"/>
</dbReference>
<keyword evidence="6" id="KW-0249">Electron transport</keyword>
<keyword evidence="7 9" id="KW-0408">Iron</keyword>
<evidence type="ECO:0000256" key="8">
    <source>
        <dbReference type="PIRSR" id="PIRSR000005-1"/>
    </source>
</evidence>
<keyword evidence="13" id="KW-1185">Reference proteome</keyword>
<keyword evidence="2" id="KW-0813">Transport</keyword>
<dbReference type="InterPro" id="IPR024167">
    <property type="entry name" value="Cytochrome_c4-like"/>
</dbReference>
<dbReference type="PROSITE" id="PS51007">
    <property type="entry name" value="CYTC"/>
    <property type="match status" value="2"/>
</dbReference>
<comment type="PTM">
    <text evidence="8">Binds 2 heme c groups covalently per subunit.</text>
</comment>
<evidence type="ECO:0000256" key="2">
    <source>
        <dbReference type="ARBA" id="ARBA00022448"/>
    </source>
</evidence>
<dbReference type="PANTHER" id="PTHR33751:SF9">
    <property type="entry name" value="CYTOCHROME C4"/>
    <property type="match status" value="1"/>
</dbReference>
<dbReference type="AlphaFoldDB" id="A0A2Z6E0A5"/>
<evidence type="ECO:0000256" key="1">
    <source>
        <dbReference type="ARBA" id="ARBA00004418"/>
    </source>
</evidence>
<dbReference type="GO" id="GO:0020037">
    <property type="term" value="F:heme binding"/>
    <property type="evidence" value="ECO:0007669"/>
    <property type="project" value="InterPro"/>
</dbReference>
<evidence type="ECO:0000313" key="13">
    <source>
        <dbReference type="Proteomes" id="UP000262004"/>
    </source>
</evidence>
<protein>
    <submittedName>
        <fullName evidence="12">Cytochrome c4</fullName>
    </submittedName>
</protein>
<dbReference type="KEGG" id="htl:HPTL_1662"/>
<dbReference type="InterPro" id="IPR036909">
    <property type="entry name" value="Cyt_c-like_dom_sf"/>
</dbReference>
<keyword evidence="4 9" id="KW-0479">Metal-binding</keyword>
<evidence type="ECO:0000256" key="10">
    <source>
        <dbReference type="SAM" id="SignalP"/>
    </source>
</evidence>
<keyword evidence="10" id="KW-0732">Signal</keyword>
<feature type="binding site" description="axial binding residue" evidence="9">
    <location>
        <position position="139"/>
    </location>
    <ligand>
        <name>heme c</name>
        <dbReference type="ChEBI" id="CHEBI:61717"/>
        <label>2</label>
    </ligand>
    <ligandPart>
        <name>Fe</name>
        <dbReference type="ChEBI" id="CHEBI:18248"/>
    </ligandPart>
</feature>
<comment type="subcellular location">
    <subcellularLocation>
        <location evidence="1">Periplasm</location>
    </subcellularLocation>
</comment>
<accession>A0A2Z6E0A5</accession>
<keyword evidence="5" id="KW-0574">Periplasm</keyword>
<dbReference type="PANTHER" id="PTHR33751">
    <property type="entry name" value="CBB3-TYPE CYTOCHROME C OXIDASE SUBUNIT FIXP"/>
    <property type="match status" value="1"/>
</dbReference>
<feature type="domain" description="Cytochrome c" evidence="11">
    <location>
        <begin position="114"/>
        <end position="204"/>
    </location>
</feature>
<feature type="signal peptide" evidence="10">
    <location>
        <begin position="1"/>
        <end position="19"/>
    </location>
</feature>
<dbReference type="Gene3D" id="1.10.760.10">
    <property type="entry name" value="Cytochrome c-like domain"/>
    <property type="match status" value="2"/>
</dbReference>
<dbReference type="GO" id="GO:0009055">
    <property type="term" value="F:electron transfer activity"/>
    <property type="evidence" value="ECO:0007669"/>
    <property type="project" value="InterPro"/>
</dbReference>